<keyword evidence="2" id="KW-1185">Reference proteome</keyword>
<accession>A0ACB8EF99</accession>
<protein>
    <submittedName>
        <fullName evidence="1">Uncharacterized protein</fullName>
    </submittedName>
</protein>
<reference evidence="1" key="1">
    <citation type="submission" date="2021-08" db="EMBL/GenBank/DDBJ databases">
        <title>The first chromosome-level gecko genome reveals the dynamic sex chromosomes of Neotropical dwarf geckos (Sphaerodactylidae: Sphaerodactylus).</title>
        <authorList>
            <person name="Pinto B.J."/>
            <person name="Keating S.E."/>
            <person name="Gamble T."/>
        </authorList>
    </citation>
    <scope>NUCLEOTIDE SEQUENCE</scope>
    <source>
        <strain evidence="1">TG3544</strain>
    </source>
</reference>
<evidence type="ECO:0000313" key="2">
    <source>
        <dbReference type="Proteomes" id="UP000827872"/>
    </source>
</evidence>
<gene>
    <name evidence="1" type="ORF">K3G42_005110</name>
</gene>
<dbReference type="Proteomes" id="UP000827872">
    <property type="component" value="Linkage Group LG03"/>
</dbReference>
<comment type="caution">
    <text evidence="1">The sequence shown here is derived from an EMBL/GenBank/DDBJ whole genome shotgun (WGS) entry which is preliminary data.</text>
</comment>
<organism evidence="1 2">
    <name type="scientific">Sphaerodactylus townsendi</name>
    <dbReference type="NCBI Taxonomy" id="933632"/>
    <lineage>
        <taxon>Eukaryota</taxon>
        <taxon>Metazoa</taxon>
        <taxon>Chordata</taxon>
        <taxon>Craniata</taxon>
        <taxon>Vertebrata</taxon>
        <taxon>Euteleostomi</taxon>
        <taxon>Lepidosauria</taxon>
        <taxon>Squamata</taxon>
        <taxon>Bifurcata</taxon>
        <taxon>Gekkota</taxon>
        <taxon>Sphaerodactylidae</taxon>
        <taxon>Sphaerodactylus</taxon>
    </lineage>
</organism>
<dbReference type="EMBL" id="CM037616">
    <property type="protein sequence ID" value="KAH7991351.1"/>
    <property type="molecule type" value="Genomic_DNA"/>
</dbReference>
<proteinExistence type="predicted"/>
<evidence type="ECO:0000313" key="1">
    <source>
        <dbReference type="EMBL" id="KAH7991351.1"/>
    </source>
</evidence>
<sequence>MENLIVDLEVNMSVEERAGVLPLLVKEEENLEAFRLCSEMEGSKAPKIVHVGSIGELKAISTPYIKMEPEEGEQQLWEVQWQEFLGSLQPLQSGCGTPLISEESAPWDDAKAFLASFEQVARACRWPQEKWVTFLLPALSGEAEQAFSSLSVRDIEDYGKKEVVRLKEEAPDSWEGVAVTPVEGDEIPPPDTWIDVDATSDWDGPEKSTGADEVLGSQMDNIHQTDSEQVAPDEELPKTDSPNPCCKEGTEFGSQEGPEGEQRPEPGKSMDAPILIGEGEVMSLPGNDVMMSLPGEDPEVMSPCGVKL</sequence>
<name>A0ACB8EF99_9SAUR</name>